<evidence type="ECO:0000313" key="2">
    <source>
        <dbReference type="EMBL" id="KZL70276.1"/>
    </source>
</evidence>
<feature type="compositionally biased region" description="Low complexity" evidence="1">
    <location>
        <begin position="158"/>
        <end position="172"/>
    </location>
</feature>
<gene>
    <name evidence="2" type="ORF">CT0861_02494</name>
</gene>
<organism evidence="2 3">
    <name type="scientific">Colletotrichum tofieldiae</name>
    <dbReference type="NCBI Taxonomy" id="708197"/>
    <lineage>
        <taxon>Eukaryota</taxon>
        <taxon>Fungi</taxon>
        <taxon>Dikarya</taxon>
        <taxon>Ascomycota</taxon>
        <taxon>Pezizomycotina</taxon>
        <taxon>Sordariomycetes</taxon>
        <taxon>Hypocreomycetidae</taxon>
        <taxon>Glomerellales</taxon>
        <taxon>Glomerellaceae</taxon>
        <taxon>Colletotrichum</taxon>
        <taxon>Colletotrichum spaethianum species complex</taxon>
    </lineage>
</organism>
<protein>
    <submittedName>
        <fullName evidence="2">Uncharacterized protein</fullName>
    </submittedName>
</protein>
<feature type="region of interest" description="Disordered" evidence="1">
    <location>
        <begin position="99"/>
        <end position="238"/>
    </location>
</feature>
<accession>A0A161WHA6</accession>
<name>A0A161WHA6_9PEZI</name>
<evidence type="ECO:0000313" key="3">
    <source>
        <dbReference type="Proteomes" id="UP000076552"/>
    </source>
</evidence>
<feature type="compositionally biased region" description="Basic and acidic residues" evidence="1">
    <location>
        <begin position="113"/>
        <end position="130"/>
    </location>
</feature>
<comment type="caution">
    <text evidence="2">The sequence shown here is derived from an EMBL/GenBank/DDBJ whole genome shotgun (WGS) entry which is preliminary data.</text>
</comment>
<dbReference type="EMBL" id="LFIV01000092">
    <property type="protein sequence ID" value="KZL70276.1"/>
    <property type="molecule type" value="Genomic_DNA"/>
</dbReference>
<reference evidence="2 3" key="1">
    <citation type="submission" date="2015-06" db="EMBL/GenBank/DDBJ databases">
        <title>Survival trade-offs in plant roots during colonization by closely related pathogenic and mutualistic fungi.</title>
        <authorList>
            <person name="Hacquard S."/>
            <person name="Kracher B."/>
            <person name="Hiruma K."/>
            <person name="Weinman A."/>
            <person name="Muench P."/>
            <person name="Garrido Oter R."/>
            <person name="Ver Loren van Themaat E."/>
            <person name="Dallerey J.-F."/>
            <person name="Damm U."/>
            <person name="Henrissat B."/>
            <person name="Lespinet O."/>
            <person name="Thon M."/>
            <person name="Kemen E."/>
            <person name="McHardy A.C."/>
            <person name="Schulze-Lefert P."/>
            <person name="O'Connell R.J."/>
        </authorList>
    </citation>
    <scope>NUCLEOTIDE SEQUENCE [LARGE SCALE GENOMIC DNA]</scope>
    <source>
        <strain evidence="2 3">0861</strain>
    </source>
</reference>
<keyword evidence="3" id="KW-1185">Reference proteome</keyword>
<evidence type="ECO:0000256" key="1">
    <source>
        <dbReference type="SAM" id="MobiDB-lite"/>
    </source>
</evidence>
<dbReference type="Proteomes" id="UP000076552">
    <property type="component" value="Unassembled WGS sequence"/>
</dbReference>
<feature type="compositionally biased region" description="Low complexity" evidence="1">
    <location>
        <begin position="135"/>
        <end position="146"/>
    </location>
</feature>
<sequence>MTTAPPAPNLQTRPRATPFRCILRLRDRLELFLERFVDGDLTAQTEFAIYKAARDRRWAEKDAKSREVLAAAVAISTVTGPTDKTPAGNPVSCRIESLSPGNHIGEAMGLDVPKTRARDKGKEKALHPQDDADTGEAASRATGGSTARRRTSAPQLRTISGSSTFSSFVESTIGEHRRRKRKRSDARPGYFDPDLFPQEPSRDTDATGTGAEGGDRLEMNVPAELARRSWTVPIGTAK</sequence>
<proteinExistence type="predicted"/>
<dbReference type="AlphaFoldDB" id="A0A161WHA6"/>